<name>A0A940DR31_9BACT</name>
<dbReference type="Proteomes" id="UP000725002">
    <property type="component" value="Unassembled WGS sequence"/>
</dbReference>
<feature type="chain" id="PRO_5036975972" evidence="1">
    <location>
        <begin position="22"/>
        <end position="291"/>
    </location>
</feature>
<protein>
    <submittedName>
        <fullName evidence="2">DUF3108 domain-containing protein</fullName>
    </submittedName>
</protein>
<dbReference type="Pfam" id="PF11306">
    <property type="entry name" value="DUF3108"/>
    <property type="match status" value="1"/>
</dbReference>
<accession>A0A940DR31</accession>
<evidence type="ECO:0000256" key="1">
    <source>
        <dbReference type="SAM" id="SignalP"/>
    </source>
</evidence>
<keyword evidence="1" id="KW-0732">Signal</keyword>
<reference evidence="2" key="2">
    <citation type="journal article" date="2021" name="PeerJ">
        <title>Extensive microbial diversity within the chicken gut microbiome revealed by metagenomics and culture.</title>
        <authorList>
            <person name="Gilroy R."/>
            <person name="Ravi A."/>
            <person name="Getino M."/>
            <person name="Pursley I."/>
            <person name="Horton D.L."/>
            <person name="Alikhan N.F."/>
            <person name="Baker D."/>
            <person name="Gharbi K."/>
            <person name="Hall N."/>
            <person name="Watson M."/>
            <person name="Adriaenssens E.M."/>
            <person name="Foster-Nyarko E."/>
            <person name="Jarju S."/>
            <person name="Secka A."/>
            <person name="Antonio M."/>
            <person name="Oren A."/>
            <person name="Chaudhuri R.R."/>
            <person name="La Ragione R."/>
            <person name="Hildebrand F."/>
            <person name="Pallen M.J."/>
        </authorList>
    </citation>
    <scope>NUCLEOTIDE SEQUENCE</scope>
    <source>
        <strain evidence="2">G3-8215</strain>
    </source>
</reference>
<reference evidence="2" key="1">
    <citation type="submission" date="2020-10" db="EMBL/GenBank/DDBJ databases">
        <authorList>
            <person name="Gilroy R."/>
        </authorList>
    </citation>
    <scope>NUCLEOTIDE SEQUENCE</scope>
    <source>
        <strain evidence="2">G3-8215</strain>
    </source>
</reference>
<dbReference type="PROSITE" id="PS51257">
    <property type="entry name" value="PROKAR_LIPOPROTEIN"/>
    <property type="match status" value="1"/>
</dbReference>
<sequence>MLRALVISLFVSLVSCVQAFAQSVVDAGSSGGCIPVRTVSEEGLAYKSGERFTFTIHYEWGAIDSDVGWASVGIDTVRFNGQKAFHCVVYGRTTRLYDLFFKVREDFQSWFTADGIRPLKFTRNTYEGKYEARNTYAYMWSGADSTYIAADVFTSSDGNRTVRLPLNSCTYDLPSLFYLARNIDMDRIVPDVKYPMTFAIDDDVYNVYFIYRGKERKKVKGFGTVNTMKFSAKLLSGNVFTGEEDLSVWISDDDNRIPVLFEAPILVGVASGRIESCSGLKHPFSSLVKKR</sequence>
<gene>
    <name evidence="2" type="ORF">IAB75_03605</name>
</gene>
<feature type="signal peptide" evidence="1">
    <location>
        <begin position="1"/>
        <end position="21"/>
    </location>
</feature>
<dbReference type="AlphaFoldDB" id="A0A940DR31"/>
<evidence type="ECO:0000313" key="3">
    <source>
        <dbReference type="Proteomes" id="UP000725002"/>
    </source>
</evidence>
<dbReference type="EMBL" id="JADILV010000024">
    <property type="protein sequence ID" value="MBO8483185.1"/>
    <property type="molecule type" value="Genomic_DNA"/>
</dbReference>
<dbReference type="InterPro" id="IPR021457">
    <property type="entry name" value="DUF3108"/>
</dbReference>
<proteinExistence type="predicted"/>
<evidence type="ECO:0000313" key="2">
    <source>
        <dbReference type="EMBL" id="MBO8483185.1"/>
    </source>
</evidence>
<comment type="caution">
    <text evidence="2">The sequence shown here is derived from an EMBL/GenBank/DDBJ whole genome shotgun (WGS) entry which is preliminary data.</text>
</comment>
<organism evidence="2 3">
    <name type="scientific">Candidatus Cryptobacteroides avicola</name>
    <dbReference type="NCBI Taxonomy" id="2840757"/>
    <lineage>
        <taxon>Bacteria</taxon>
        <taxon>Pseudomonadati</taxon>
        <taxon>Bacteroidota</taxon>
        <taxon>Bacteroidia</taxon>
        <taxon>Bacteroidales</taxon>
        <taxon>Candidatus Cryptobacteroides</taxon>
    </lineage>
</organism>